<accession>A0ABD0URE2</accession>
<organism evidence="1 2">
    <name type="scientific">Dendrobium thyrsiflorum</name>
    <name type="common">Pinecone-like raceme dendrobium</name>
    <name type="synonym">Orchid</name>
    <dbReference type="NCBI Taxonomy" id="117978"/>
    <lineage>
        <taxon>Eukaryota</taxon>
        <taxon>Viridiplantae</taxon>
        <taxon>Streptophyta</taxon>
        <taxon>Embryophyta</taxon>
        <taxon>Tracheophyta</taxon>
        <taxon>Spermatophyta</taxon>
        <taxon>Magnoliopsida</taxon>
        <taxon>Liliopsida</taxon>
        <taxon>Asparagales</taxon>
        <taxon>Orchidaceae</taxon>
        <taxon>Epidendroideae</taxon>
        <taxon>Malaxideae</taxon>
        <taxon>Dendrobiinae</taxon>
        <taxon>Dendrobium</taxon>
    </lineage>
</organism>
<sequence length="77" mass="8367">MVIGAPWALEAVVDNDGETSLVDAAQFGCNRVNSTRDPSRLNLVTCLTAYRARARTGLRSTRQLDEQLDGGDCGREI</sequence>
<name>A0ABD0URE2_DENTH</name>
<dbReference type="Proteomes" id="UP001552299">
    <property type="component" value="Unassembled WGS sequence"/>
</dbReference>
<proteinExistence type="predicted"/>
<protein>
    <submittedName>
        <fullName evidence="1">Uncharacterized protein</fullName>
    </submittedName>
</protein>
<evidence type="ECO:0000313" key="1">
    <source>
        <dbReference type="EMBL" id="KAL0915239.1"/>
    </source>
</evidence>
<dbReference type="AlphaFoldDB" id="A0ABD0URE2"/>
<gene>
    <name evidence="1" type="ORF">M5K25_015641</name>
</gene>
<dbReference type="EMBL" id="JANQDX010000012">
    <property type="protein sequence ID" value="KAL0915239.1"/>
    <property type="molecule type" value="Genomic_DNA"/>
</dbReference>
<reference evidence="1 2" key="1">
    <citation type="journal article" date="2024" name="Plant Biotechnol. J.">
        <title>Dendrobium thyrsiflorum genome and its molecular insights into genes involved in important horticultural traits.</title>
        <authorList>
            <person name="Chen B."/>
            <person name="Wang J.Y."/>
            <person name="Zheng P.J."/>
            <person name="Li K.L."/>
            <person name="Liang Y.M."/>
            <person name="Chen X.F."/>
            <person name="Zhang C."/>
            <person name="Zhao X."/>
            <person name="He X."/>
            <person name="Zhang G.Q."/>
            <person name="Liu Z.J."/>
            <person name="Xu Q."/>
        </authorList>
    </citation>
    <scope>NUCLEOTIDE SEQUENCE [LARGE SCALE GENOMIC DNA]</scope>
    <source>
        <strain evidence="1">GZMU011</strain>
    </source>
</reference>
<comment type="caution">
    <text evidence="1">The sequence shown here is derived from an EMBL/GenBank/DDBJ whole genome shotgun (WGS) entry which is preliminary data.</text>
</comment>
<evidence type="ECO:0000313" key="2">
    <source>
        <dbReference type="Proteomes" id="UP001552299"/>
    </source>
</evidence>
<keyword evidence="2" id="KW-1185">Reference proteome</keyword>